<dbReference type="Gene3D" id="3.10.450.50">
    <property type="match status" value="1"/>
</dbReference>
<reference evidence="2 3" key="1">
    <citation type="journal article" date="2022" name="IScience">
        <title>An ultrasensitive nanofiber-based assay for enzymatic hydrolysis and deep-sea microbial degradation of cellulose.</title>
        <authorList>
            <person name="Tsudome M."/>
            <person name="Tachioka M."/>
            <person name="Miyazaki M."/>
            <person name="Uchimura K."/>
            <person name="Tsuda M."/>
            <person name="Takaki Y."/>
            <person name="Deguchi S."/>
        </authorList>
    </citation>
    <scope>NUCLEOTIDE SEQUENCE [LARGE SCALE GENOMIC DNA]</scope>
    <source>
        <strain evidence="2 3">GE09</strain>
    </source>
</reference>
<evidence type="ECO:0000313" key="2">
    <source>
        <dbReference type="EMBL" id="BCD95908.1"/>
    </source>
</evidence>
<sequence>MKVGVCVARKLPNNHIKARRFAAGPSLRCFVVVSRYATTKKQLRYGPLCGALNGMSMDDHDIIKSLELELVNVATRKNKDRLGELLSDDFEEFGSSGKVYSKRDILNILPSSKSVIYELNDFRFINLSGDCILAKYKANTSGIGSYRTSIWVKNVNGWKMLHHQSTVRQSAI</sequence>
<organism evidence="2 3">
    <name type="scientific">Marinagarivorans cellulosilyticus</name>
    <dbReference type="NCBI Taxonomy" id="2721545"/>
    <lineage>
        <taxon>Bacteria</taxon>
        <taxon>Pseudomonadati</taxon>
        <taxon>Pseudomonadota</taxon>
        <taxon>Gammaproteobacteria</taxon>
        <taxon>Cellvibrionales</taxon>
        <taxon>Cellvibrionaceae</taxon>
        <taxon>Marinagarivorans</taxon>
    </lineage>
</organism>
<keyword evidence="3" id="KW-1185">Reference proteome</keyword>
<dbReference type="InterPro" id="IPR032710">
    <property type="entry name" value="NTF2-like_dom_sf"/>
</dbReference>
<evidence type="ECO:0000313" key="3">
    <source>
        <dbReference type="Proteomes" id="UP001320119"/>
    </source>
</evidence>
<dbReference type="Pfam" id="PF14534">
    <property type="entry name" value="DUF4440"/>
    <property type="match status" value="1"/>
</dbReference>
<dbReference type="InterPro" id="IPR027843">
    <property type="entry name" value="DUF4440"/>
</dbReference>
<evidence type="ECO:0000259" key="1">
    <source>
        <dbReference type="Pfam" id="PF14534"/>
    </source>
</evidence>
<dbReference type="KEGG" id="marq:MARGE09_P0107"/>
<dbReference type="SUPFAM" id="SSF54427">
    <property type="entry name" value="NTF2-like"/>
    <property type="match status" value="1"/>
</dbReference>
<name>A0AAN1WE42_9GAMM</name>
<protein>
    <recommendedName>
        <fullName evidence="1">DUF4440 domain-containing protein</fullName>
    </recommendedName>
</protein>
<feature type="domain" description="DUF4440" evidence="1">
    <location>
        <begin position="63"/>
        <end position="160"/>
    </location>
</feature>
<dbReference type="RefSeq" id="WP_236985402.1">
    <property type="nucleotide sequence ID" value="NZ_AP023086.1"/>
</dbReference>
<proteinExistence type="predicted"/>
<dbReference type="EMBL" id="AP023086">
    <property type="protein sequence ID" value="BCD95908.1"/>
    <property type="molecule type" value="Genomic_DNA"/>
</dbReference>
<dbReference type="AlphaFoldDB" id="A0AAN1WE42"/>
<accession>A0AAN1WE42</accession>
<dbReference type="Proteomes" id="UP001320119">
    <property type="component" value="Chromosome"/>
</dbReference>
<gene>
    <name evidence="2" type="ORF">MARGE09_P0107</name>
</gene>